<feature type="region of interest" description="Disordered" evidence="1">
    <location>
        <begin position="25"/>
        <end position="92"/>
    </location>
</feature>
<feature type="signal peptide" evidence="2">
    <location>
        <begin position="1"/>
        <end position="24"/>
    </location>
</feature>
<sequence>MASANSTALLLLFIVIYSCSQSLAKNGENKEMTSSKKLRNLGQRHPFVPSPPRGGLMHGLGQPPTPPVGFTPPTEQPPPAAVCPPPPPPSYC</sequence>
<dbReference type="Proteomes" id="UP000734854">
    <property type="component" value="Unassembled WGS sequence"/>
</dbReference>
<dbReference type="AlphaFoldDB" id="A0A8J5CE51"/>
<name>A0A8J5CE51_ZINOF</name>
<comment type="caution">
    <text evidence="3">The sequence shown here is derived from an EMBL/GenBank/DDBJ whole genome shotgun (WGS) entry which is preliminary data.</text>
</comment>
<evidence type="ECO:0000256" key="1">
    <source>
        <dbReference type="SAM" id="MobiDB-lite"/>
    </source>
</evidence>
<evidence type="ECO:0000256" key="2">
    <source>
        <dbReference type="SAM" id="SignalP"/>
    </source>
</evidence>
<keyword evidence="4" id="KW-1185">Reference proteome</keyword>
<feature type="chain" id="PRO_5035197633" evidence="2">
    <location>
        <begin position="25"/>
        <end position="92"/>
    </location>
</feature>
<dbReference type="EMBL" id="JACMSC010000019">
    <property type="protein sequence ID" value="KAG6474101.1"/>
    <property type="molecule type" value="Genomic_DNA"/>
</dbReference>
<protein>
    <submittedName>
        <fullName evidence="3">Uncharacterized protein</fullName>
    </submittedName>
</protein>
<keyword evidence="2" id="KW-0732">Signal</keyword>
<proteinExistence type="predicted"/>
<accession>A0A8J5CE51</accession>
<reference evidence="3 4" key="1">
    <citation type="submission" date="2020-08" db="EMBL/GenBank/DDBJ databases">
        <title>Plant Genome Project.</title>
        <authorList>
            <person name="Zhang R.-G."/>
        </authorList>
    </citation>
    <scope>NUCLEOTIDE SEQUENCE [LARGE SCALE GENOMIC DNA]</scope>
    <source>
        <tissue evidence="3">Rhizome</tissue>
    </source>
</reference>
<organism evidence="3 4">
    <name type="scientific">Zingiber officinale</name>
    <name type="common">Ginger</name>
    <name type="synonym">Amomum zingiber</name>
    <dbReference type="NCBI Taxonomy" id="94328"/>
    <lineage>
        <taxon>Eukaryota</taxon>
        <taxon>Viridiplantae</taxon>
        <taxon>Streptophyta</taxon>
        <taxon>Embryophyta</taxon>
        <taxon>Tracheophyta</taxon>
        <taxon>Spermatophyta</taxon>
        <taxon>Magnoliopsida</taxon>
        <taxon>Liliopsida</taxon>
        <taxon>Zingiberales</taxon>
        <taxon>Zingiberaceae</taxon>
        <taxon>Zingiber</taxon>
    </lineage>
</organism>
<evidence type="ECO:0000313" key="4">
    <source>
        <dbReference type="Proteomes" id="UP000734854"/>
    </source>
</evidence>
<feature type="compositionally biased region" description="Pro residues" evidence="1">
    <location>
        <begin position="63"/>
        <end position="92"/>
    </location>
</feature>
<evidence type="ECO:0000313" key="3">
    <source>
        <dbReference type="EMBL" id="KAG6474101.1"/>
    </source>
</evidence>
<gene>
    <name evidence="3" type="ORF">ZIOFF_068025</name>
</gene>